<feature type="compositionally biased region" description="Polar residues" evidence="1">
    <location>
        <begin position="83"/>
        <end position="101"/>
    </location>
</feature>
<dbReference type="AlphaFoldDB" id="A0A9P7S0G3"/>
<dbReference type="RefSeq" id="XP_043009616.1">
    <property type="nucleotide sequence ID" value="XM_043154325.1"/>
</dbReference>
<reference evidence="2" key="1">
    <citation type="journal article" date="2021" name="Genome Biol. Evol.">
        <title>The assembled and annotated genome of the fairy-ring fungus Marasmius oreades.</title>
        <authorList>
            <person name="Hiltunen M."/>
            <person name="Ament-Velasquez S.L."/>
            <person name="Johannesson H."/>
        </authorList>
    </citation>
    <scope>NUCLEOTIDE SEQUENCE</scope>
    <source>
        <strain evidence="2">03SP1</strain>
    </source>
</reference>
<feature type="compositionally biased region" description="Polar residues" evidence="1">
    <location>
        <begin position="9"/>
        <end position="22"/>
    </location>
</feature>
<organism evidence="2 3">
    <name type="scientific">Marasmius oreades</name>
    <name type="common">fairy-ring Marasmius</name>
    <dbReference type="NCBI Taxonomy" id="181124"/>
    <lineage>
        <taxon>Eukaryota</taxon>
        <taxon>Fungi</taxon>
        <taxon>Dikarya</taxon>
        <taxon>Basidiomycota</taxon>
        <taxon>Agaricomycotina</taxon>
        <taxon>Agaricomycetes</taxon>
        <taxon>Agaricomycetidae</taxon>
        <taxon>Agaricales</taxon>
        <taxon>Marasmiineae</taxon>
        <taxon>Marasmiaceae</taxon>
        <taxon>Marasmius</taxon>
    </lineage>
</organism>
<dbReference type="EMBL" id="CM032185">
    <property type="protein sequence ID" value="KAG7093146.1"/>
    <property type="molecule type" value="Genomic_DNA"/>
</dbReference>
<comment type="caution">
    <text evidence="2">The sequence shown here is derived from an EMBL/GenBank/DDBJ whole genome shotgun (WGS) entry which is preliminary data.</text>
</comment>
<proteinExistence type="predicted"/>
<evidence type="ECO:0000256" key="1">
    <source>
        <dbReference type="SAM" id="MobiDB-lite"/>
    </source>
</evidence>
<evidence type="ECO:0000313" key="2">
    <source>
        <dbReference type="EMBL" id="KAG7093146.1"/>
    </source>
</evidence>
<feature type="compositionally biased region" description="Low complexity" evidence="1">
    <location>
        <begin position="129"/>
        <end position="138"/>
    </location>
</feature>
<feature type="compositionally biased region" description="Polar residues" evidence="1">
    <location>
        <begin position="48"/>
        <end position="65"/>
    </location>
</feature>
<evidence type="ECO:0000313" key="3">
    <source>
        <dbReference type="Proteomes" id="UP001049176"/>
    </source>
</evidence>
<sequence length="164" mass="18097">MYVAMSPKRTPTPSDNDSCSPSPRSPTFHVRDPAVGWISPRINPPEPSNTSRHSSRNPTPNQHPGFNTPGRTLAENDNDEGKTSTYPVDSPSSYIHPTRSTPRPRDRHPEPSSPRPSTECSHRTAVPNPQSSRSSPQSFDVARDVVEVLKLHVVDILDDMTCPI</sequence>
<accession>A0A9P7S0G3</accession>
<feature type="region of interest" description="Disordered" evidence="1">
    <location>
        <begin position="1"/>
        <end position="138"/>
    </location>
</feature>
<dbReference type="Proteomes" id="UP001049176">
    <property type="component" value="Chromosome 5"/>
</dbReference>
<protein>
    <submittedName>
        <fullName evidence="2">Uncharacterized protein</fullName>
    </submittedName>
</protein>
<dbReference type="GeneID" id="66078505"/>
<name>A0A9P7S0G3_9AGAR</name>
<gene>
    <name evidence="2" type="ORF">E1B28_009429</name>
</gene>
<keyword evidence="3" id="KW-1185">Reference proteome</keyword>
<dbReference type="KEGG" id="more:E1B28_009429"/>